<comment type="subcellular location">
    <subcellularLocation>
        <location evidence="1">Cell outer membrane</location>
        <topology evidence="1">Lipid-anchor</topology>
    </subcellularLocation>
</comment>
<evidence type="ECO:0000313" key="15">
    <source>
        <dbReference type="Proteomes" id="UP000214603"/>
    </source>
</evidence>
<evidence type="ECO:0000256" key="3">
    <source>
        <dbReference type="ARBA" id="ARBA00011245"/>
    </source>
</evidence>
<dbReference type="NCBIfam" id="TIGR00548">
    <property type="entry name" value="lolB"/>
    <property type="match status" value="1"/>
</dbReference>
<evidence type="ECO:0000256" key="5">
    <source>
        <dbReference type="ARBA" id="ARBA00022448"/>
    </source>
</evidence>
<keyword evidence="15" id="KW-1185">Reference proteome</keyword>
<keyword evidence="10" id="KW-0143">Chaperone</keyword>
<evidence type="ECO:0000256" key="10">
    <source>
        <dbReference type="ARBA" id="ARBA00023186"/>
    </source>
</evidence>
<keyword evidence="12 14" id="KW-0449">Lipoprotein</keyword>
<evidence type="ECO:0000256" key="6">
    <source>
        <dbReference type="ARBA" id="ARBA00022729"/>
    </source>
</evidence>
<accession>A0A225ME82</accession>
<dbReference type="Proteomes" id="UP000214603">
    <property type="component" value="Unassembled WGS sequence"/>
</dbReference>
<organism evidence="14 15">
    <name type="scientific">Candidimonas nitroreducens</name>
    <dbReference type="NCBI Taxonomy" id="683354"/>
    <lineage>
        <taxon>Bacteria</taxon>
        <taxon>Pseudomonadati</taxon>
        <taxon>Pseudomonadota</taxon>
        <taxon>Betaproteobacteria</taxon>
        <taxon>Burkholderiales</taxon>
        <taxon>Alcaligenaceae</taxon>
        <taxon>Candidimonas</taxon>
    </lineage>
</organism>
<dbReference type="RefSeq" id="WP_088604282.1">
    <property type="nucleotide sequence ID" value="NZ_NJIH01000008.1"/>
</dbReference>
<dbReference type="InterPro" id="IPR004565">
    <property type="entry name" value="OM_lipoprot_LolB"/>
</dbReference>
<dbReference type="AlphaFoldDB" id="A0A225ME82"/>
<comment type="subunit">
    <text evidence="3">Monomer.</text>
</comment>
<evidence type="ECO:0000256" key="4">
    <source>
        <dbReference type="ARBA" id="ARBA00016202"/>
    </source>
</evidence>
<dbReference type="EMBL" id="NJIH01000008">
    <property type="protein sequence ID" value="OWT58370.1"/>
    <property type="molecule type" value="Genomic_DNA"/>
</dbReference>
<keyword evidence="7" id="KW-0653">Protein transport</keyword>
<evidence type="ECO:0000313" key="14">
    <source>
        <dbReference type="EMBL" id="OWT58370.1"/>
    </source>
</evidence>
<keyword evidence="9" id="KW-0564">Palmitate</keyword>
<evidence type="ECO:0000256" key="11">
    <source>
        <dbReference type="ARBA" id="ARBA00023237"/>
    </source>
</evidence>
<name>A0A225ME82_9BURK</name>
<gene>
    <name evidence="14" type="primary">lolB</name>
    <name evidence="14" type="ORF">CEY11_15460</name>
</gene>
<evidence type="ECO:0000256" key="12">
    <source>
        <dbReference type="ARBA" id="ARBA00023288"/>
    </source>
</evidence>
<keyword evidence="5" id="KW-0813">Transport</keyword>
<dbReference type="OrthoDB" id="5296388at2"/>
<reference evidence="15" key="1">
    <citation type="submission" date="2017-06" db="EMBL/GenBank/DDBJ databases">
        <title>Herbaspirillum phytohormonus sp. nov., isolated from the root nodule of Robinia pseudoacacia in lead-zinc mine.</title>
        <authorList>
            <person name="Fan M."/>
            <person name="Lin Y."/>
        </authorList>
    </citation>
    <scope>NUCLEOTIDE SEQUENCE [LARGE SCALE GENOMIC DNA]</scope>
    <source>
        <strain evidence="15">SC-089</strain>
    </source>
</reference>
<evidence type="ECO:0000256" key="1">
    <source>
        <dbReference type="ARBA" id="ARBA00004459"/>
    </source>
</evidence>
<evidence type="ECO:0000256" key="2">
    <source>
        <dbReference type="ARBA" id="ARBA00009696"/>
    </source>
</evidence>
<proteinExistence type="inferred from homology"/>
<feature type="signal peptide" evidence="13">
    <location>
        <begin position="1"/>
        <end position="31"/>
    </location>
</feature>
<evidence type="ECO:0000256" key="13">
    <source>
        <dbReference type="SAM" id="SignalP"/>
    </source>
</evidence>
<evidence type="ECO:0000256" key="7">
    <source>
        <dbReference type="ARBA" id="ARBA00022927"/>
    </source>
</evidence>
<comment type="similarity">
    <text evidence="2">Belongs to the LolB family.</text>
</comment>
<protein>
    <recommendedName>
        <fullName evidence="4">Outer-membrane lipoprotein LolB</fullName>
    </recommendedName>
</protein>
<evidence type="ECO:0000256" key="9">
    <source>
        <dbReference type="ARBA" id="ARBA00023139"/>
    </source>
</evidence>
<dbReference type="Pfam" id="PF03550">
    <property type="entry name" value="LolB"/>
    <property type="match status" value="1"/>
</dbReference>
<keyword evidence="11" id="KW-0998">Cell outer membrane</keyword>
<dbReference type="GO" id="GO:0009279">
    <property type="term" value="C:cell outer membrane"/>
    <property type="evidence" value="ECO:0007669"/>
    <property type="project" value="UniProtKB-SubCell"/>
</dbReference>
<sequence>MLGISFLRYRAWLVCGLACLLAACATPQRIAGGTAHAFDRVGRFALSATGYGAPAQAVQGGFAWNDDGRTLRLDLSNPLGNILARVEVRPGVSVLTRADGTQQRAADPDGLVEQVLGSAIPVAGLRDWLRGSTGSRPVDGLRKDEAGHIGGFEQNGWHVELSNYDTQGPRLLRLTRDAAGRHISVRLVVDGA</sequence>
<dbReference type="Gene3D" id="2.50.20.10">
    <property type="entry name" value="Lipoprotein localisation LolA/LolB/LppX"/>
    <property type="match status" value="1"/>
</dbReference>
<dbReference type="SUPFAM" id="SSF89392">
    <property type="entry name" value="Prokaryotic lipoproteins and lipoprotein localization factors"/>
    <property type="match status" value="1"/>
</dbReference>
<keyword evidence="8" id="KW-0472">Membrane</keyword>
<evidence type="ECO:0000256" key="8">
    <source>
        <dbReference type="ARBA" id="ARBA00023136"/>
    </source>
</evidence>
<dbReference type="InterPro" id="IPR029046">
    <property type="entry name" value="LolA/LolB/LppX"/>
</dbReference>
<dbReference type="CDD" id="cd16326">
    <property type="entry name" value="LolB"/>
    <property type="match status" value="1"/>
</dbReference>
<feature type="chain" id="PRO_5012578639" description="Outer-membrane lipoprotein LolB" evidence="13">
    <location>
        <begin position="32"/>
        <end position="192"/>
    </location>
</feature>
<keyword evidence="6 13" id="KW-0732">Signal</keyword>
<dbReference type="GO" id="GO:0015031">
    <property type="term" value="P:protein transport"/>
    <property type="evidence" value="ECO:0007669"/>
    <property type="project" value="UniProtKB-KW"/>
</dbReference>
<comment type="caution">
    <text evidence="14">The sequence shown here is derived from an EMBL/GenBank/DDBJ whole genome shotgun (WGS) entry which is preliminary data.</text>
</comment>